<dbReference type="Proteomes" id="UP000285295">
    <property type="component" value="Unassembled WGS sequence"/>
</dbReference>
<proteinExistence type="predicted"/>
<feature type="domain" description="Bro-N" evidence="1">
    <location>
        <begin position="6"/>
        <end position="113"/>
    </location>
</feature>
<gene>
    <name evidence="2" type="ORF">D2T31_09360</name>
</gene>
<evidence type="ECO:0000313" key="3">
    <source>
        <dbReference type="Proteomes" id="UP000285295"/>
    </source>
</evidence>
<evidence type="ECO:0000313" key="2">
    <source>
        <dbReference type="EMBL" id="RWR29641.1"/>
    </source>
</evidence>
<dbReference type="PROSITE" id="PS51750">
    <property type="entry name" value="BRO_N"/>
    <property type="match status" value="1"/>
</dbReference>
<dbReference type="EMBL" id="SAUX01000010">
    <property type="protein sequence ID" value="RWR29641.1"/>
    <property type="molecule type" value="Genomic_DNA"/>
</dbReference>
<name>A0A443KA00_9RHOB</name>
<organism evidence="2 3">
    <name type="scientific">Paenirhodobacter populi</name>
    <dbReference type="NCBI Taxonomy" id="2306993"/>
    <lineage>
        <taxon>Bacteria</taxon>
        <taxon>Pseudomonadati</taxon>
        <taxon>Pseudomonadota</taxon>
        <taxon>Alphaproteobacteria</taxon>
        <taxon>Rhodobacterales</taxon>
        <taxon>Rhodobacter group</taxon>
        <taxon>Paenirhodobacter</taxon>
    </lineage>
</organism>
<accession>A0A443KA00</accession>
<dbReference type="AlphaFoldDB" id="A0A443KA00"/>
<dbReference type="OrthoDB" id="9808959at2"/>
<dbReference type="SMART" id="SM01040">
    <property type="entry name" value="Bro-N"/>
    <property type="match status" value="1"/>
</dbReference>
<comment type="caution">
    <text evidence="2">The sequence shown here is derived from an EMBL/GenBank/DDBJ whole genome shotgun (WGS) entry which is preliminary data.</text>
</comment>
<protein>
    <recommendedName>
        <fullName evidence="1">Bro-N domain-containing protein</fullName>
    </recommendedName>
</protein>
<dbReference type="InterPro" id="IPR003497">
    <property type="entry name" value="BRO_N_domain"/>
</dbReference>
<reference evidence="2 3" key="2">
    <citation type="submission" date="2019-01" db="EMBL/GenBank/DDBJ databases">
        <authorList>
            <person name="Li Y."/>
        </authorList>
    </citation>
    <scope>NUCLEOTIDE SEQUENCE [LARGE SCALE GENOMIC DNA]</scope>
    <source>
        <strain evidence="2 3">D19-10-3-21</strain>
    </source>
</reference>
<dbReference type="PANTHER" id="PTHR36180:SF2">
    <property type="entry name" value="BRO FAMILY PROTEIN"/>
    <property type="match status" value="1"/>
</dbReference>
<evidence type="ECO:0000259" key="1">
    <source>
        <dbReference type="PROSITE" id="PS51750"/>
    </source>
</evidence>
<sequence>MMPNDTTNTPAVPVQTTTGFGQLRSVTRDGQVWFVAKDVCAALGITNTAMALLNISSTDVHELRLVGQRGGRPSKMVNESGLNALVLQSRKPAAVAFRQHITAVVMPSLRRFGVYVAGQERMTDAEVKAATTERVDRLVMGTRAERYARIAEDREKFVVEHGRQPTAKERYFLEKP</sequence>
<reference evidence="2 3" key="1">
    <citation type="submission" date="2019-01" db="EMBL/GenBank/DDBJ databases">
        <title>Sinorhodobacter populi sp. nov. isolated from the symptomatic bark tissue of Populus euramericana canker.</title>
        <authorList>
            <person name="Xu G."/>
        </authorList>
    </citation>
    <scope>NUCLEOTIDE SEQUENCE [LARGE SCALE GENOMIC DNA]</scope>
    <source>
        <strain evidence="2 3">D19-10-3-21</strain>
    </source>
</reference>
<dbReference type="RefSeq" id="WP_128237181.1">
    <property type="nucleotide sequence ID" value="NZ_SAUX01000010.1"/>
</dbReference>
<dbReference type="Pfam" id="PF02498">
    <property type="entry name" value="Bro-N"/>
    <property type="match status" value="1"/>
</dbReference>
<dbReference type="PANTHER" id="PTHR36180">
    <property type="entry name" value="DNA-BINDING PROTEIN-RELATED-RELATED"/>
    <property type="match status" value="1"/>
</dbReference>